<evidence type="ECO:0000313" key="2">
    <source>
        <dbReference type="EMBL" id="MPN02524.1"/>
    </source>
</evidence>
<dbReference type="EMBL" id="VSSQ01048479">
    <property type="protein sequence ID" value="MPN02524.1"/>
    <property type="molecule type" value="Genomic_DNA"/>
</dbReference>
<gene>
    <name evidence="2" type="ORF">SDC9_149740</name>
</gene>
<organism evidence="2">
    <name type="scientific">bioreactor metagenome</name>
    <dbReference type="NCBI Taxonomy" id="1076179"/>
    <lineage>
        <taxon>unclassified sequences</taxon>
        <taxon>metagenomes</taxon>
        <taxon>ecological metagenomes</taxon>
    </lineage>
</organism>
<feature type="compositionally biased region" description="Basic and acidic residues" evidence="1">
    <location>
        <begin position="86"/>
        <end position="97"/>
    </location>
</feature>
<name>A0A645EPH7_9ZZZZ</name>
<protein>
    <submittedName>
        <fullName evidence="2">Uncharacterized protein</fullName>
    </submittedName>
</protein>
<sequence>MREEARALGISPGKLNLIQKLQQLDPGIATQSYQNARVTEIMKQIIALNKEAKTSGKELPGLQGIENAIAQLEQNAEQEKNSGTTENKEQNQQKETNEVAGEPTNGNGAKTKTGSNSDAASSSTAQNGAGNHDAVSAEPQDNGAKQQNAPANSTETPGDTATQDADGADTAEPANTGAASTAQNGGGQGHPDTAGNGAGGQNKK</sequence>
<dbReference type="AlphaFoldDB" id="A0A645EPH7"/>
<accession>A0A645EPH7</accession>
<reference evidence="2" key="1">
    <citation type="submission" date="2019-08" db="EMBL/GenBank/DDBJ databases">
        <authorList>
            <person name="Kucharzyk K."/>
            <person name="Murdoch R.W."/>
            <person name="Higgins S."/>
            <person name="Loffler F."/>
        </authorList>
    </citation>
    <scope>NUCLEOTIDE SEQUENCE</scope>
</reference>
<comment type="caution">
    <text evidence="2">The sequence shown here is derived from an EMBL/GenBank/DDBJ whole genome shotgun (WGS) entry which is preliminary data.</text>
</comment>
<proteinExistence type="predicted"/>
<feature type="compositionally biased region" description="Polar residues" evidence="1">
    <location>
        <begin position="104"/>
        <end position="129"/>
    </location>
</feature>
<feature type="region of interest" description="Disordered" evidence="1">
    <location>
        <begin position="70"/>
        <end position="204"/>
    </location>
</feature>
<feature type="compositionally biased region" description="Polar residues" evidence="1">
    <location>
        <begin position="143"/>
        <end position="155"/>
    </location>
</feature>
<feature type="compositionally biased region" description="Low complexity" evidence="1">
    <location>
        <begin position="156"/>
        <end position="171"/>
    </location>
</feature>
<evidence type="ECO:0000256" key="1">
    <source>
        <dbReference type="SAM" id="MobiDB-lite"/>
    </source>
</evidence>